<dbReference type="AlphaFoldDB" id="A0AAD5PJ29"/>
<name>A0AAD5PJ29_9FUNG</name>
<evidence type="ECO:0000313" key="3">
    <source>
        <dbReference type="EMBL" id="KAI9275721.1"/>
    </source>
</evidence>
<comment type="caution">
    <text evidence="3">The sequence shown here is derived from an EMBL/GenBank/DDBJ whole genome shotgun (WGS) entry which is preliminary data.</text>
</comment>
<reference evidence="3" key="1">
    <citation type="journal article" date="2022" name="IScience">
        <title>Evolution of zygomycete secretomes and the origins of terrestrial fungal ecologies.</title>
        <authorList>
            <person name="Chang Y."/>
            <person name="Wang Y."/>
            <person name="Mondo S."/>
            <person name="Ahrendt S."/>
            <person name="Andreopoulos W."/>
            <person name="Barry K."/>
            <person name="Beard J."/>
            <person name="Benny G.L."/>
            <person name="Blankenship S."/>
            <person name="Bonito G."/>
            <person name="Cuomo C."/>
            <person name="Desiro A."/>
            <person name="Gervers K.A."/>
            <person name="Hundley H."/>
            <person name="Kuo A."/>
            <person name="LaButti K."/>
            <person name="Lang B.F."/>
            <person name="Lipzen A."/>
            <person name="O'Donnell K."/>
            <person name="Pangilinan J."/>
            <person name="Reynolds N."/>
            <person name="Sandor L."/>
            <person name="Smith M.E."/>
            <person name="Tsang A."/>
            <person name="Grigoriev I.V."/>
            <person name="Stajich J.E."/>
            <person name="Spatafora J.W."/>
        </authorList>
    </citation>
    <scope>NUCLEOTIDE SEQUENCE</scope>
    <source>
        <strain evidence="3">RSA 2281</strain>
    </source>
</reference>
<keyword evidence="2" id="KW-0472">Membrane</keyword>
<keyword evidence="2" id="KW-0812">Transmembrane</keyword>
<organism evidence="3 4">
    <name type="scientific">Phascolomyces articulosus</name>
    <dbReference type="NCBI Taxonomy" id="60185"/>
    <lineage>
        <taxon>Eukaryota</taxon>
        <taxon>Fungi</taxon>
        <taxon>Fungi incertae sedis</taxon>
        <taxon>Mucoromycota</taxon>
        <taxon>Mucoromycotina</taxon>
        <taxon>Mucoromycetes</taxon>
        <taxon>Mucorales</taxon>
        <taxon>Lichtheimiaceae</taxon>
        <taxon>Phascolomyces</taxon>
    </lineage>
</organism>
<feature type="region of interest" description="Disordered" evidence="1">
    <location>
        <begin position="1"/>
        <end position="110"/>
    </location>
</feature>
<reference evidence="3" key="2">
    <citation type="submission" date="2023-02" db="EMBL/GenBank/DDBJ databases">
        <authorList>
            <consortium name="DOE Joint Genome Institute"/>
            <person name="Mondo S.J."/>
            <person name="Chang Y."/>
            <person name="Wang Y."/>
            <person name="Ahrendt S."/>
            <person name="Andreopoulos W."/>
            <person name="Barry K."/>
            <person name="Beard J."/>
            <person name="Benny G.L."/>
            <person name="Blankenship S."/>
            <person name="Bonito G."/>
            <person name="Cuomo C."/>
            <person name="Desiro A."/>
            <person name="Gervers K.A."/>
            <person name="Hundley H."/>
            <person name="Kuo A."/>
            <person name="LaButti K."/>
            <person name="Lang B.F."/>
            <person name="Lipzen A."/>
            <person name="O'Donnell K."/>
            <person name="Pangilinan J."/>
            <person name="Reynolds N."/>
            <person name="Sandor L."/>
            <person name="Smith M.W."/>
            <person name="Tsang A."/>
            <person name="Grigoriev I.V."/>
            <person name="Stajich J.E."/>
            <person name="Spatafora J.W."/>
        </authorList>
    </citation>
    <scope>NUCLEOTIDE SEQUENCE</scope>
    <source>
        <strain evidence="3">RSA 2281</strain>
    </source>
</reference>
<feature type="compositionally biased region" description="Polar residues" evidence="1">
    <location>
        <begin position="11"/>
        <end position="31"/>
    </location>
</feature>
<dbReference type="PANTHER" id="PTHR37848">
    <property type="entry name" value="EXPRESSED PROTEIN"/>
    <property type="match status" value="1"/>
</dbReference>
<feature type="transmembrane region" description="Helical" evidence="2">
    <location>
        <begin position="319"/>
        <end position="341"/>
    </location>
</feature>
<dbReference type="EMBL" id="JAIXMP010000003">
    <property type="protein sequence ID" value="KAI9275721.1"/>
    <property type="molecule type" value="Genomic_DNA"/>
</dbReference>
<evidence type="ECO:0000256" key="1">
    <source>
        <dbReference type="SAM" id="MobiDB-lite"/>
    </source>
</evidence>
<gene>
    <name evidence="3" type="ORF">BDA99DRAFT_496305</name>
</gene>
<dbReference type="Proteomes" id="UP001209540">
    <property type="component" value="Unassembled WGS sequence"/>
</dbReference>
<protein>
    <submittedName>
        <fullName evidence="3">Uncharacterized protein</fullName>
    </submittedName>
</protein>
<sequence length="389" mass="44773">MGKDNHANYYYTYTSPSVAPPNNSNTTTPSAPSVDEIGSSSSAAAAGSSSIAPPSYDDVLQEQTNYNNDHAQNKPSLTNNPYVRDDSYSNSIPAYNPANIPDADEDHTPLLNEHSGQVEEHQDPFRGRPPPPGYSIYRAPFETLKDGTIQSRDVHLNTDGEALLQFLKQRNTKPCMAVRFYGYHEETHWRTRSTRDKDGNLVEEREPVTVRVDDFTFDVDCSNYVSPNCEGMYVLPDKKTGFTKSVRELCDDYVHETNQLKELRLTKVIDWDYATLTRAFTAAIRNHGYYHSVEITFETKENKIIVKANTKMSRMVDNWMVRWFFFLSCLWILSWPILWLCRKKFGHNSLQSKWKMMISERDWYYEKVHEVLGQVRQQGQAFGTVPFIL</sequence>
<proteinExistence type="predicted"/>
<feature type="compositionally biased region" description="Polar residues" evidence="1">
    <location>
        <begin position="61"/>
        <end position="81"/>
    </location>
</feature>
<evidence type="ECO:0000256" key="2">
    <source>
        <dbReference type="SAM" id="Phobius"/>
    </source>
</evidence>
<feature type="compositionally biased region" description="Low complexity" evidence="1">
    <location>
        <begin position="37"/>
        <end position="55"/>
    </location>
</feature>
<accession>A0AAD5PJ29</accession>
<keyword evidence="4" id="KW-1185">Reference proteome</keyword>
<evidence type="ECO:0000313" key="4">
    <source>
        <dbReference type="Proteomes" id="UP001209540"/>
    </source>
</evidence>
<keyword evidence="2" id="KW-1133">Transmembrane helix</keyword>
<dbReference type="PANTHER" id="PTHR37848:SF1">
    <property type="entry name" value="SUN DOMAIN-CONTAINING PROTEIN"/>
    <property type="match status" value="1"/>
</dbReference>